<comment type="caution">
    <text evidence="1">The sequence shown here is derived from an EMBL/GenBank/DDBJ whole genome shotgun (WGS) entry which is preliminary data.</text>
</comment>
<dbReference type="RefSeq" id="WP_269255742.1">
    <property type="nucleotide sequence ID" value="NZ_JAKHMS010000006.1"/>
</dbReference>
<reference evidence="1 2" key="1">
    <citation type="submission" date="2022-01" db="EMBL/GenBank/DDBJ databases">
        <title>VMRC isolate genome collection.</title>
        <authorList>
            <person name="France M."/>
            <person name="Rutt L."/>
            <person name="Humphrys M."/>
            <person name="Ravel J."/>
        </authorList>
    </citation>
    <scope>NUCLEOTIDE SEQUENCE [LARGE SCALE GENOMIC DNA]</scope>
    <source>
        <strain evidence="1 2">C0030B4</strain>
    </source>
</reference>
<evidence type="ECO:0000313" key="1">
    <source>
        <dbReference type="EMBL" id="MCZ3781300.1"/>
    </source>
</evidence>
<name>A0ABT4K6K9_9LACO</name>
<dbReference type="EMBL" id="JAKHMS010000006">
    <property type="protein sequence ID" value="MCZ3781300.1"/>
    <property type="molecule type" value="Genomic_DNA"/>
</dbReference>
<organism evidence="1 2">
    <name type="scientific">Limosilactobacillus vaginalis</name>
    <dbReference type="NCBI Taxonomy" id="1633"/>
    <lineage>
        <taxon>Bacteria</taxon>
        <taxon>Bacillati</taxon>
        <taxon>Bacillota</taxon>
        <taxon>Bacilli</taxon>
        <taxon>Lactobacillales</taxon>
        <taxon>Lactobacillaceae</taxon>
        <taxon>Limosilactobacillus</taxon>
    </lineage>
</organism>
<sequence length="80" mass="9226">MQNDKHSFVLNIDNATQTIQGIHISDKLLFTQLRFVVENNCLEGWKPSKEDIKYLIYKAYNPDSKLDDAIDKLLGNKVSK</sequence>
<dbReference type="Proteomes" id="UP001527392">
    <property type="component" value="Unassembled WGS sequence"/>
</dbReference>
<evidence type="ECO:0000313" key="2">
    <source>
        <dbReference type="Proteomes" id="UP001527392"/>
    </source>
</evidence>
<proteinExistence type="predicted"/>
<accession>A0ABT4K6K9</accession>
<keyword evidence="2" id="KW-1185">Reference proteome</keyword>
<protein>
    <submittedName>
        <fullName evidence="1">Uncharacterized protein</fullName>
    </submittedName>
</protein>
<gene>
    <name evidence="1" type="ORF">L2504_03965</name>
</gene>